<proteinExistence type="predicted"/>
<dbReference type="AlphaFoldDB" id="A0A9P1JMU5"/>
<dbReference type="Proteomes" id="UP000007319">
    <property type="component" value="Chromosome"/>
</dbReference>
<dbReference type="EMBL" id="HE577327">
    <property type="protein sequence ID" value="CCC96412.1"/>
    <property type="molecule type" value="Genomic_DNA"/>
</dbReference>
<organism evidence="2 3">
    <name type="scientific">Azospirillum baldaniorum</name>
    <dbReference type="NCBI Taxonomy" id="1064539"/>
    <lineage>
        <taxon>Bacteria</taxon>
        <taxon>Pseudomonadati</taxon>
        <taxon>Pseudomonadota</taxon>
        <taxon>Alphaproteobacteria</taxon>
        <taxon>Rhodospirillales</taxon>
        <taxon>Azospirillaceae</taxon>
        <taxon>Azospirillum</taxon>
    </lineage>
</organism>
<dbReference type="KEGG" id="abs:AZOBR_10199"/>
<evidence type="ECO:0000313" key="2">
    <source>
        <dbReference type="EMBL" id="CCC96412.1"/>
    </source>
</evidence>
<sequence>MSQPSASHGEPAVTDRRIIGPEGACPFGLRSTGHEQPETRPPRREGRDVWPTSTIPRLSARI</sequence>
<feature type="region of interest" description="Disordered" evidence="1">
    <location>
        <begin position="1"/>
        <end position="62"/>
    </location>
</feature>
<protein>
    <submittedName>
        <fullName evidence="2">Uncharacterized protein</fullName>
    </submittedName>
</protein>
<keyword evidence="3" id="KW-1185">Reference proteome</keyword>
<evidence type="ECO:0000256" key="1">
    <source>
        <dbReference type="SAM" id="MobiDB-lite"/>
    </source>
</evidence>
<feature type="compositionally biased region" description="Basic and acidic residues" evidence="1">
    <location>
        <begin position="32"/>
        <end position="48"/>
    </location>
</feature>
<reference evidence="2 3" key="1">
    <citation type="journal article" date="2011" name="PLoS Genet.">
        <title>Azospirillum genomes reveal transition of bacteria from aquatic to terrestrial environments.</title>
        <authorList>
            <person name="Wisniewski-Dye F."/>
            <person name="Borziak K."/>
            <person name="Khalsa-Moyers G."/>
            <person name="Alexandre G."/>
            <person name="Sukharnikov L.O."/>
            <person name="Wuichet K."/>
            <person name="Hurst G.B."/>
            <person name="McDonald W.H."/>
            <person name="Robertson J.S."/>
            <person name="Barbe V."/>
            <person name="Calteau A."/>
            <person name="Rouy Z."/>
            <person name="Mangenot S."/>
            <person name="Prigent-Combaret C."/>
            <person name="Normand P."/>
            <person name="Boyer M."/>
            <person name="Siguier P."/>
            <person name="Dessaux Y."/>
            <person name="Elmerich C."/>
            <person name="Condemine G."/>
            <person name="Krishnen G."/>
            <person name="Kennedy I."/>
            <person name="Paterson A.H."/>
            <person name="Gonzalez V."/>
            <person name="Mavingui P."/>
            <person name="Zhulin I.B."/>
        </authorList>
    </citation>
    <scope>NUCLEOTIDE SEQUENCE [LARGE SCALE GENOMIC DNA]</scope>
    <source>
        <strain evidence="2 3">Sp245</strain>
    </source>
</reference>
<gene>
    <name evidence="2" type="ORF">AZOBR_10199</name>
</gene>
<accession>A0A9P1JMU5</accession>
<evidence type="ECO:0000313" key="3">
    <source>
        <dbReference type="Proteomes" id="UP000007319"/>
    </source>
</evidence>
<name>A0A9P1JMU5_9PROT</name>